<dbReference type="SUPFAM" id="SSF57884">
    <property type="entry name" value="Ada DNA repair protein, N-terminal domain (N-Ada 10)"/>
    <property type="match status" value="1"/>
</dbReference>
<dbReference type="InterPro" id="IPR004026">
    <property type="entry name" value="Ada_DNA_repair_Zn-bd"/>
</dbReference>
<dbReference type="EMBL" id="CP048222">
    <property type="protein sequence ID" value="QHT67434.1"/>
    <property type="molecule type" value="Genomic_DNA"/>
</dbReference>
<proteinExistence type="predicted"/>
<accession>A0A6C0GHZ0</accession>
<dbReference type="RefSeq" id="WP_162443463.1">
    <property type="nucleotide sequence ID" value="NZ_CP048222.1"/>
</dbReference>
<keyword evidence="4" id="KW-1185">Reference proteome</keyword>
<dbReference type="Proteomes" id="UP000480178">
    <property type="component" value="Chromosome"/>
</dbReference>
<dbReference type="GO" id="GO:0006355">
    <property type="term" value="P:regulation of DNA-templated transcription"/>
    <property type="evidence" value="ECO:0007669"/>
    <property type="project" value="InterPro"/>
</dbReference>
<dbReference type="GO" id="GO:0003677">
    <property type="term" value="F:DNA binding"/>
    <property type="evidence" value="ECO:0007669"/>
    <property type="project" value="InterPro"/>
</dbReference>
<dbReference type="AlphaFoldDB" id="A0A6C0GHZ0"/>
<evidence type="ECO:0000313" key="3">
    <source>
        <dbReference type="EMBL" id="QHT67434.1"/>
    </source>
</evidence>
<organism evidence="3 4">
    <name type="scientific">Rhodocytophaga rosea</name>
    <dbReference type="NCBI Taxonomy" id="2704465"/>
    <lineage>
        <taxon>Bacteria</taxon>
        <taxon>Pseudomonadati</taxon>
        <taxon>Bacteroidota</taxon>
        <taxon>Cytophagia</taxon>
        <taxon>Cytophagales</taxon>
        <taxon>Rhodocytophagaceae</taxon>
        <taxon>Rhodocytophaga</taxon>
    </lineage>
</organism>
<evidence type="ECO:0000259" key="2">
    <source>
        <dbReference type="Pfam" id="PF02805"/>
    </source>
</evidence>
<dbReference type="GO" id="GO:0008270">
    <property type="term" value="F:zinc ion binding"/>
    <property type="evidence" value="ECO:0007669"/>
    <property type="project" value="InterPro"/>
</dbReference>
<protein>
    <submittedName>
        <fullName evidence="3">Metal-binding protein</fullName>
    </submittedName>
</protein>
<dbReference type="GO" id="GO:0006281">
    <property type="term" value="P:DNA repair"/>
    <property type="evidence" value="ECO:0007669"/>
    <property type="project" value="InterPro"/>
</dbReference>
<evidence type="ECO:0000256" key="1">
    <source>
        <dbReference type="ARBA" id="ARBA00023159"/>
    </source>
</evidence>
<keyword evidence="1" id="KW-0010">Activator</keyword>
<name>A0A6C0GHZ0_9BACT</name>
<dbReference type="Gene3D" id="3.40.10.10">
    <property type="entry name" value="DNA Methylphosphotriester Repair Domain"/>
    <property type="match status" value="1"/>
</dbReference>
<dbReference type="KEGG" id="rhoz:GXP67_12740"/>
<reference evidence="3 4" key="1">
    <citation type="submission" date="2020-01" db="EMBL/GenBank/DDBJ databases">
        <authorList>
            <person name="Kim M.K."/>
        </authorList>
    </citation>
    <scope>NUCLEOTIDE SEQUENCE [LARGE SCALE GENOMIC DNA]</scope>
    <source>
        <strain evidence="3 4">172606-1</strain>
    </source>
</reference>
<dbReference type="GO" id="GO:0008168">
    <property type="term" value="F:methyltransferase activity"/>
    <property type="evidence" value="ECO:0007669"/>
    <property type="project" value="InterPro"/>
</dbReference>
<dbReference type="InterPro" id="IPR035451">
    <property type="entry name" value="Ada-like_dom_sf"/>
</dbReference>
<sequence length="85" mass="9863">MIRHSEIEDADLRLLLKQGQICLGGNSKLKIYGTLSCSSSKQMKRENRVFFTSEKEALQHQFRPCGHCMKQAYQLWKQTHGNTHL</sequence>
<dbReference type="Pfam" id="PF02805">
    <property type="entry name" value="Ada_Zn_binding"/>
    <property type="match status" value="1"/>
</dbReference>
<evidence type="ECO:0000313" key="4">
    <source>
        <dbReference type="Proteomes" id="UP000480178"/>
    </source>
</evidence>
<gene>
    <name evidence="3" type="ORF">GXP67_12740</name>
</gene>
<feature type="domain" description="Ada DNA repair metal-binding" evidence="2">
    <location>
        <begin position="25"/>
        <end position="68"/>
    </location>
</feature>